<organism evidence="7 8">
    <name type="scientific">Chaetoceros tenuissimus</name>
    <dbReference type="NCBI Taxonomy" id="426638"/>
    <lineage>
        <taxon>Eukaryota</taxon>
        <taxon>Sar</taxon>
        <taxon>Stramenopiles</taxon>
        <taxon>Ochrophyta</taxon>
        <taxon>Bacillariophyta</taxon>
        <taxon>Coscinodiscophyceae</taxon>
        <taxon>Chaetocerotophycidae</taxon>
        <taxon>Chaetocerotales</taxon>
        <taxon>Chaetocerotaceae</taxon>
        <taxon>Chaetoceros</taxon>
    </lineage>
</organism>
<evidence type="ECO:0000256" key="2">
    <source>
        <dbReference type="ARBA" id="ARBA00023125"/>
    </source>
</evidence>
<dbReference type="GO" id="GO:0003700">
    <property type="term" value="F:DNA-binding transcription factor activity"/>
    <property type="evidence" value="ECO:0007669"/>
    <property type="project" value="InterPro"/>
</dbReference>
<evidence type="ECO:0000313" key="7">
    <source>
        <dbReference type="EMBL" id="GFH52446.1"/>
    </source>
</evidence>
<evidence type="ECO:0000256" key="4">
    <source>
        <dbReference type="RuleBase" id="RU004020"/>
    </source>
</evidence>
<dbReference type="AlphaFoldDB" id="A0AAD3CWG9"/>
<comment type="caution">
    <text evidence="7">The sequence shown here is derived from an EMBL/GenBank/DDBJ whole genome shotgun (WGS) entry which is preliminary data.</text>
</comment>
<keyword evidence="8" id="KW-1185">Reference proteome</keyword>
<accession>A0AAD3CWG9</accession>
<dbReference type="SMART" id="SM00415">
    <property type="entry name" value="HSF"/>
    <property type="match status" value="1"/>
</dbReference>
<name>A0AAD3CWG9_9STRA</name>
<dbReference type="InterPro" id="IPR036388">
    <property type="entry name" value="WH-like_DNA-bd_sf"/>
</dbReference>
<comment type="similarity">
    <text evidence="4">Belongs to the HSF family.</text>
</comment>
<dbReference type="SUPFAM" id="SSF46785">
    <property type="entry name" value="Winged helix' DNA-binding domain"/>
    <property type="match status" value="1"/>
</dbReference>
<dbReference type="GO" id="GO:0043565">
    <property type="term" value="F:sequence-specific DNA binding"/>
    <property type="evidence" value="ECO:0007669"/>
    <property type="project" value="InterPro"/>
</dbReference>
<dbReference type="Gene3D" id="1.10.10.10">
    <property type="entry name" value="Winged helix-like DNA-binding domain superfamily/Winged helix DNA-binding domain"/>
    <property type="match status" value="1"/>
</dbReference>
<dbReference type="Proteomes" id="UP001054902">
    <property type="component" value="Unassembled WGS sequence"/>
</dbReference>
<evidence type="ECO:0000313" key="8">
    <source>
        <dbReference type="Proteomes" id="UP001054902"/>
    </source>
</evidence>
<dbReference type="GO" id="GO:0005634">
    <property type="term" value="C:nucleus"/>
    <property type="evidence" value="ECO:0007669"/>
    <property type="project" value="UniProtKB-SubCell"/>
</dbReference>
<reference evidence="7 8" key="1">
    <citation type="journal article" date="2021" name="Sci. Rep.">
        <title>The genome of the diatom Chaetoceros tenuissimus carries an ancient integrated fragment of an extant virus.</title>
        <authorList>
            <person name="Hongo Y."/>
            <person name="Kimura K."/>
            <person name="Takaki Y."/>
            <person name="Yoshida Y."/>
            <person name="Baba S."/>
            <person name="Kobayashi G."/>
            <person name="Nagasaki K."/>
            <person name="Hano T."/>
            <person name="Tomaru Y."/>
        </authorList>
    </citation>
    <scope>NUCLEOTIDE SEQUENCE [LARGE SCALE GENOMIC DNA]</scope>
    <source>
        <strain evidence="7 8">NIES-3715</strain>
    </source>
</reference>
<dbReference type="FunFam" id="1.10.10.10:FF:000479">
    <property type="entry name" value="Predicted protein"/>
    <property type="match status" value="1"/>
</dbReference>
<keyword evidence="2" id="KW-0238">DNA-binding</keyword>
<dbReference type="InterPro" id="IPR036390">
    <property type="entry name" value="WH_DNA-bd_sf"/>
</dbReference>
<proteinExistence type="inferred from homology"/>
<sequence>MPRITLHRIYHDYSSMVEEDVLDSTLPRKSEGSSHAPAVPPLNASNSTGGIEQLKILQRKANRFPDRLYKMLEYIDLEGHHLAHIVSWQHHGRSFVVHNVKLFEEQVLEHFFNQKHYSSFRRQLNLWDFKRIVGKSNRTKVQRDEDQGTYYHECFLRTKWFLLPRIKRSGAKASNGKFIPGVHATTEPNFCAMQALPASSALLSFDMEPSCQSSSRVSYHGSSGDLSCNSVSTTCTSQKNDIMVVPGPYEQQWSMSEPNHQISNEFTKNNMPPLEMKQPLQYVPSFVVQQAQQQAFAQEPEDKDTFQITDEEIKMYEARFSHLDTNVYGPSNPSPALQTGEWNEVVSMCSFMFHSYGATTQI</sequence>
<keyword evidence="3" id="KW-0539">Nucleus</keyword>
<feature type="region of interest" description="Disordered" evidence="5">
    <location>
        <begin position="24"/>
        <end position="46"/>
    </location>
</feature>
<evidence type="ECO:0000256" key="5">
    <source>
        <dbReference type="SAM" id="MobiDB-lite"/>
    </source>
</evidence>
<gene>
    <name evidence="7" type="ORF">CTEN210_08922</name>
</gene>
<protein>
    <recommendedName>
        <fullName evidence="6">HSF-type DNA-binding domain-containing protein</fullName>
    </recommendedName>
</protein>
<feature type="domain" description="HSF-type DNA-binding" evidence="6">
    <location>
        <begin position="60"/>
        <end position="169"/>
    </location>
</feature>
<dbReference type="InterPro" id="IPR000232">
    <property type="entry name" value="HSF_DNA-bd"/>
</dbReference>
<dbReference type="PANTHER" id="PTHR10015">
    <property type="entry name" value="HEAT SHOCK TRANSCRIPTION FACTOR"/>
    <property type="match status" value="1"/>
</dbReference>
<dbReference type="Pfam" id="PF00447">
    <property type="entry name" value="HSF_DNA-bind"/>
    <property type="match status" value="1"/>
</dbReference>
<evidence type="ECO:0000256" key="3">
    <source>
        <dbReference type="ARBA" id="ARBA00023242"/>
    </source>
</evidence>
<evidence type="ECO:0000256" key="1">
    <source>
        <dbReference type="ARBA" id="ARBA00004123"/>
    </source>
</evidence>
<dbReference type="PANTHER" id="PTHR10015:SF206">
    <property type="entry name" value="HSF-TYPE DNA-BINDING DOMAIN-CONTAINING PROTEIN"/>
    <property type="match status" value="1"/>
</dbReference>
<comment type="subcellular location">
    <subcellularLocation>
        <location evidence="1">Nucleus</location>
    </subcellularLocation>
</comment>
<evidence type="ECO:0000259" key="6">
    <source>
        <dbReference type="SMART" id="SM00415"/>
    </source>
</evidence>
<dbReference type="EMBL" id="BLLK01000045">
    <property type="protein sequence ID" value="GFH52446.1"/>
    <property type="molecule type" value="Genomic_DNA"/>
</dbReference>